<dbReference type="Proteomes" id="UP000295070">
    <property type="component" value="Unassembled WGS sequence"/>
</dbReference>
<sequence length="112" mass="10865">CVCLQGSVAAEGRVLSSLLLSPLLRLLLPEAQPSSPGLLPHPPSPGLLPHPPSPGLLPHPPSPGLLSVSASSYLLLNLGELLPGRTGGGAGAGGGAGGGGAAARDFRVEASS</sequence>
<feature type="non-terminal residue" evidence="2">
    <location>
        <position position="1"/>
    </location>
</feature>
<keyword evidence="3" id="KW-1185">Reference proteome</keyword>
<comment type="caution">
    <text evidence="2">The sequence shown here is derived from an EMBL/GenBank/DDBJ whole genome shotgun (WGS) entry which is preliminary data.</text>
</comment>
<reference evidence="2 3" key="1">
    <citation type="submission" date="2019-01" db="EMBL/GenBank/DDBJ databases">
        <title>A chromosome-scale genome assembly of the yellow perch, Perca flavescens.</title>
        <authorList>
            <person name="Feron R."/>
            <person name="Morvezen R."/>
            <person name="Bestin A."/>
            <person name="Haffray P."/>
            <person name="Klopp C."/>
            <person name="Zahm M."/>
            <person name="Cabau C."/>
            <person name="Roques C."/>
            <person name="Donnadieu C."/>
            <person name="Bouchez O."/>
            <person name="Christie M."/>
            <person name="Larson W."/>
            <person name="Guiguen Y."/>
        </authorList>
    </citation>
    <scope>NUCLEOTIDE SEQUENCE [LARGE SCALE GENOMIC DNA]</scope>
    <source>
        <strain evidence="2">YP-PL-M2</strain>
        <tissue evidence="2">Blood</tissue>
    </source>
</reference>
<dbReference type="AlphaFoldDB" id="A0A484C1Q6"/>
<evidence type="ECO:0000313" key="3">
    <source>
        <dbReference type="Proteomes" id="UP000295070"/>
    </source>
</evidence>
<evidence type="ECO:0000313" key="2">
    <source>
        <dbReference type="EMBL" id="TDG95812.1"/>
    </source>
</evidence>
<evidence type="ECO:0000256" key="1">
    <source>
        <dbReference type="SAM" id="MobiDB-lite"/>
    </source>
</evidence>
<proteinExistence type="predicted"/>
<protein>
    <submittedName>
        <fullName evidence="2">Uncharacterized protein</fullName>
    </submittedName>
</protein>
<dbReference type="EMBL" id="SCKG01000144">
    <property type="protein sequence ID" value="TDG95812.1"/>
    <property type="molecule type" value="Genomic_DNA"/>
</dbReference>
<feature type="region of interest" description="Disordered" evidence="1">
    <location>
        <begin position="31"/>
        <end position="63"/>
    </location>
</feature>
<accession>A0A484C1Q6</accession>
<name>A0A484C1Q6_PERFV</name>
<gene>
    <name evidence="2" type="ORF">EPR50_G00245070</name>
</gene>
<feature type="region of interest" description="Disordered" evidence="1">
    <location>
        <begin position="86"/>
        <end position="112"/>
    </location>
</feature>
<feature type="compositionally biased region" description="Pro residues" evidence="1">
    <location>
        <begin position="39"/>
        <end position="63"/>
    </location>
</feature>
<feature type="compositionally biased region" description="Gly residues" evidence="1">
    <location>
        <begin position="86"/>
        <end position="101"/>
    </location>
</feature>
<organism evidence="2 3">
    <name type="scientific">Perca flavescens</name>
    <name type="common">American yellow perch</name>
    <name type="synonym">Morone flavescens</name>
    <dbReference type="NCBI Taxonomy" id="8167"/>
    <lineage>
        <taxon>Eukaryota</taxon>
        <taxon>Metazoa</taxon>
        <taxon>Chordata</taxon>
        <taxon>Craniata</taxon>
        <taxon>Vertebrata</taxon>
        <taxon>Euteleostomi</taxon>
        <taxon>Actinopterygii</taxon>
        <taxon>Neopterygii</taxon>
        <taxon>Teleostei</taxon>
        <taxon>Neoteleostei</taxon>
        <taxon>Acanthomorphata</taxon>
        <taxon>Eupercaria</taxon>
        <taxon>Perciformes</taxon>
        <taxon>Percoidei</taxon>
        <taxon>Percidae</taxon>
        <taxon>Percinae</taxon>
        <taxon>Perca</taxon>
    </lineage>
</organism>